<organism evidence="1 2">
    <name type="scientific">Simiaoa sunii</name>
    <dbReference type="NCBI Taxonomy" id="2763672"/>
    <lineage>
        <taxon>Bacteria</taxon>
        <taxon>Bacillati</taxon>
        <taxon>Bacillota</taxon>
        <taxon>Clostridia</taxon>
        <taxon>Lachnospirales</taxon>
        <taxon>Lachnospiraceae</taxon>
        <taxon>Simiaoa</taxon>
    </lineage>
</organism>
<evidence type="ECO:0000313" key="2">
    <source>
        <dbReference type="Proteomes" id="UP000515981"/>
    </source>
</evidence>
<dbReference type="Proteomes" id="UP000515981">
    <property type="component" value="Chromosome"/>
</dbReference>
<accession>A0A7G9FZG4</accession>
<name>A0A7G9FZG4_9FIRM</name>
<dbReference type="KEGG" id="ssun:H9Q77_07770"/>
<dbReference type="EMBL" id="CP060633">
    <property type="protein sequence ID" value="QNM03946.1"/>
    <property type="molecule type" value="Genomic_DNA"/>
</dbReference>
<protein>
    <submittedName>
        <fullName evidence="1">Uncharacterized protein</fullName>
    </submittedName>
</protein>
<proteinExistence type="predicted"/>
<keyword evidence="2" id="KW-1185">Reference proteome</keyword>
<evidence type="ECO:0000313" key="1">
    <source>
        <dbReference type="EMBL" id="QNM03946.1"/>
    </source>
</evidence>
<gene>
    <name evidence="1" type="ORF">H9Q77_07770</name>
</gene>
<reference evidence="1 2" key="1">
    <citation type="submission" date="2020-08" db="EMBL/GenBank/DDBJ databases">
        <authorList>
            <person name="Liu C."/>
            <person name="Sun Q."/>
        </authorList>
    </citation>
    <scope>NUCLEOTIDE SEQUENCE [LARGE SCALE GENOMIC DNA]</scope>
    <source>
        <strain evidence="1 2">NSJ-8</strain>
    </source>
</reference>
<dbReference type="AlphaFoldDB" id="A0A7G9FZG4"/>
<sequence>MPKGYADNVWESNYTYEAAPYLEDFFGSEMTEYLSNSLLSNEVDDRLHEIAANYRKLNVIEKIKVIMNSKDNIFLKYYCDEGSIWDTWYQINLYPEVHTALSDTDIVISHVDKSGSHTEKAENVTNLVFFNEGWQYYGLAIRQGGQTDTQPYFVNWENENYMITLIEKNEQVIGMTVYKYCNVMTLIMNDSGGIDKEYWVCNVGSYSGELWPVIEKVYEGYWELPFSEMTYAQEDTVEMLQNEYGDISFEYRFPAGECKYKNYFLGLLKNDIHFDEIFEGKEITIDATGHFVTKYCTKDMKELYYYLFDMTGDGITDLCISDEREFIYVISYDEEKKRLNLWNGFDSTWMKLNGTCAARWNREGINQIYYEFEPNGELFRMTGFMEKEFLNKETQTGETAYVVSMPYYEENTDSAEKREMMQDQAYYVKDTGLYYFRVTKEQYEQLTEAYFQAEAEAAQNIKKVRYTYDEVISELSKLKVTSHAKIERNTSVGACSHKRLFRSIFIRRQPSMK</sequence>